<evidence type="ECO:0000256" key="13">
    <source>
        <dbReference type="ARBA" id="ARBA00023136"/>
    </source>
</evidence>
<dbReference type="Pfam" id="PF00512">
    <property type="entry name" value="HisKA"/>
    <property type="match status" value="1"/>
</dbReference>
<evidence type="ECO:0000256" key="3">
    <source>
        <dbReference type="ARBA" id="ARBA00004236"/>
    </source>
</evidence>
<comment type="caution">
    <text evidence="16">The sequence shown here is derived from an EMBL/GenBank/DDBJ whole genome shotgun (WGS) entry which is preliminary data.</text>
</comment>
<gene>
    <name evidence="16" type="primary">kdpD</name>
    <name evidence="16" type="ORF">SCOCK_140224</name>
</gene>
<dbReference type="Pfam" id="PF02518">
    <property type="entry name" value="HATPase_c"/>
    <property type="match status" value="1"/>
</dbReference>
<dbReference type="SUPFAM" id="SSF47384">
    <property type="entry name" value="Homodimeric domain of signal transducing histidine kinase"/>
    <property type="match status" value="1"/>
</dbReference>
<dbReference type="SUPFAM" id="SSF55874">
    <property type="entry name" value="ATPase domain of HSP90 chaperone/DNA topoisomerase II/histidine kinase"/>
    <property type="match status" value="1"/>
</dbReference>
<evidence type="ECO:0000256" key="10">
    <source>
        <dbReference type="ARBA" id="ARBA00022840"/>
    </source>
</evidence>
<evidence type="ECO:0000256" key="4">
    <source>
        <dbReference type="ARBA" id="ARBA00012438"/>
    </source>
</evidence>
<keyword evidence="17" id="KW-1185">Reference proteome</keyword>
<dbReference type="Pfam" id="PF13493">
    <property type="entry name" value="DUF4118"/>
    <property type="match status" value="1"/>
</dbReference>
<keyword evidence="5" id="KW-0597">Phosphoprotein</keyword>
<organism evidence="16 17">
    <name type="scientific">Actinacidiphila cocklensis</name>
    <dbReference type="NCBI Taxonomy" id="887465"/>
    <lineage>
        <taxon>Bacteria</taxon>
        <taxon>Bacillati</taxon>
        <taxon>Actinomycetota</taxon>
        <taxon>Actinomycetes</taxon>
        <taxon>Kitasatosporales</taxon>
        <taxon>Streptomycetaceae</taxon>
        <taxon>Actinacidiphila</taxon>
    </lineage>
</organism>
<evidence type="ECO:0000313" key="16">
    <source>
        <dbReference type="EMBL" id="CAG6392026.1"/>
    </source>
</evidence>
<keyword evidence="7 14" id="KW-0812">Transmembrane</keyword>
<dbReference type="SMART" id="SM00388">
    <property type="entry name" value="HisKA"/>
    <property type="match status" value="1"/>
</dbReference>
<dbReference type="PANTHER" id="PTHR45569">
    <property type="entry name" value="SENSOR PROTEIN KDPD"/>
    <property type="match status" value="1"/>
</dbReference>
<keyword evidence="12" id="KW-0902">Two-component regulatory system</keyword>
<dbReference type="PANTHER" id="PTHR45569:SF1">
    <property type="entry name" value="SENSOR PROTEIN KDPD"/>
    <property type="match status" value="1"/>
</dbReference>
<comment type="subcellular location">
    <subcellularLocation>
        <location evidence="3">Cell membrane</location>
    </subcellularLocation>
    <subcellularLocation>
        <location evidence="2">Membrane</location>
        <topology evidence="2">Multi-pass membrane protein</topology>
    </subcellularLocation>
</comment>
<dbReference type="InterPro" id="IPR003661">
    <property type="entry name" value="HisK_dim/P_dom"/>
</dbReference>
<comment type="catalytic activity">
    <reaction evidence="1">
        <text>ATP + protein L-histidine = ADP + protein N-phospho-L-histidine.</text>
        <dbReference type="EC" id="2.7.13.3"/>
    </reaction>
</comment>
<dbReference type="InterPro" id="IPR005467">
    <property type="entry name" value="His_kinase_dom"/>
</dbReference>
<dbReference type="Gene3D" id="3.40.50.620">
    <property type="entry name" value="HUPs"/>
    <property type="match status" value="1"/>
</dbReference>
<dbReference type="GO" id="GO:0005524">
    <property type="term" value="F:ATP binding"/>
    <property type="evidence" value="ECO:0007669"/>
    <property type="project" value="UniProtKB-KW"/>
</dbReference>
<accession>A0A9W4DIK2</accession>
<dbReference type="InterPro" id="IPR004358">
    <property type="entry name" value="Sig_transdc_His_kin-like_C"/>
</dbReference>
<proteinExistence type="predicted"/>
<dbReference type="AlphaFoldDB" id="A0A9W4DIK2"/>
<name>A0A9W4DIK2_9ACTN</name>
<feature type="transmembrane region" description="Helical" evidence="14">
    <location>
        <begin position="473"/>
        <end position="490"/>
    </location>
</feature>
<keyword evidence="10" id="KW-0067">ATP-binding</keyword>
<dbReference type="GO" id="GO:0005886">
    <property type="term" value="C:plasma membrane"/>
    <property type="evidence" value="ECO:0007669"/>
    <property type="project" value="UniProtKB-SubCell"/>
</dbReference>
<dbReference type="CDD" id="cd00082">
    <property type="entry name" value="HisKA"/>
    <property type="match status" value="1"/>
</dbReference>
<dbReference type="InterPro" id="IPR027417">
    <property type="entry name" value="P-loop_NTPase"/>
</dbReference>
<dbReference type="InterPro" id="IPR003852">
    <property type="entry name" value="Sig_transdc_His_kinase_KdpD_N"/>
</dbReference>
<keyword evidence="6 16" id="KW-0808">Transferase</keyword>
<sequence length="847" mass="90241">MTPATLSPIAGRLGNGRPGRLKVFLGAAPGVGKTYRMLDEGRRRAERGTDVVVAFVECHKRPHTEEMLSGLEVLPRAVRDYRGTSFTEMDTDAVLERAPQLALVDELPHSNVPGGRHAKRWEDIDDLLAAGIDVITTVNIQHLESLNDVVEKITGVPQRETVPDEVVRRAHQIELVDMPAEALRRRMAHGNVYAPEKVDAALSNYFRVGNLSALRELALLWVAGRVDEALQKYRSEHGIGRVWETRERVVVALTGGPEGETLIRRAARIADRSAGGNVLAVHIARSDGLADASPAALARQRALVESLGGTFHSVVGDHVPTALLDFARAESATQLVMGTSRRGRLAHFLTGRGVGETTVEQSGDIDVHMVTHERARRGRLLATPSSSLPRVRRVAGPLTGLVIPILLTVLLSHTRDSLNLTTDALLFLLAVVGVACIGGVASALLASITASLLLNWFFIPPIHRFTIGETNNVLALAVFAVVAVTVATVVDQSLRLSRRAANATAEAETLSSVAGSILRGDHTVEVLLRRTREAFGMDSAELVRRTGPDGGTGDTDADTVAAPVGPDDVLVLRGRRLAASERRVFVAFAGHVAAALERARLAEAAAEVEPVKAADRMRTALLAAVSHDLRTPIASGWAAVSSLRSRDVAFSDEDRDELLATAEESLARLNRLVDNLLDMSRLQAGALTLHLLPTALAEVLPPALDSLPETAVPVVTQGVADAADILADPPLLERVIANLVTNAVRHTPPGKKVLVSASALGERVELRVIDQGPGLRAEDRDRVFEAFQRMGDTDNATGLGLGLALSRGLTEAMGGTLTPEDTPGGGLTMVVSLPAATPAAFEEEALA</sequence>
<dbReference type="Gene3D" id="1.20.120.620">
    <property type="entry name" value="Backbone structure of the membrane domain of e. Coli histidine kinase receptor kdpd"/>
    <property type="match status" value="1"/>
</dbReference>
<reference evidence="16" key="1">
    <citation type="submission" date="2021-05" db="EMBL/GenBank/DDBJ databases">
        <authorList>
            <person name="Arsene-Ploetze F."/>
        </authorList>
    </citation>
    <scope>NUCLEOTIDE SEQUENCE</scope>
    <source>
        <strain evidence="16">DSM 42138</strain>
    </source>
</reference>
<dbReference type="SUPFAM" id="SSF52402">
    <property type="entry name" value="Adenine nucleotide alpha hydrolases-like"/>
    <property type="match status" value="1"/>
</dbReference>
<evidence type="ECO:0000313" key="17">
    <source>
        <dbReference type="Proteomes" id="UP001152519"/>
    </source>
</evidence>
<evidence type="ECO:0000256" key="6">
    <source>
        <dbReference type="ARBA" id="ARBA00022679"/>
    </source>
</evidence>
<keyword evidence="8" id="KW-0547">Nucleotide-binding</keyword>
<dbReference type="InterPro" id="IPR052023">
    <property type="entry name" value="Histidine_kinase_KdpD"/>
</dbReference>
<feature type="domain" description="Histidine kinase" evidence="15">
    <location>
        <begin position="624"/>
        <end position="837"/>
    </location>
</feature>
<dbReference type="Pfam" id="PF02702">
    <property type="entry name" value="KdpD"/>
    <property type="match status" value="1"/>
</dbReference>
<evidence type="ECO:0000256" key="12">
    <source>
        <dbReference type="ARBA" id="ARBA00023012"/>
    </source>
</evidence>
<dbReference type="EMBL" id="CAJSLV010000042">
    <property type="protein sequence ID" value="CAG6392026.1"/>
    <property type="molecule type" value="Genomic_DNA"/>
</dbReference>
<dbReference type="Gene3D" id="3.40.50.300">
    <property type="entry name" value="P-loop containing nucleotide triphosphate hydrolases"/>
    <property type="match status" value="1"/>
</dbReference>
<feature type="transmembrane region" description="Helical" evidence="14">
    <location>
        <begin position="394"/>
        <end position="412"/>
    </location>
</feature>
<dbReference type="InterPro" id="IPR038318">
    <property type="entry name" value="KdpD_sf"/>
</dbReference>
<dbReference type="Gene3D" id="3.30.565.10">
    <property type="entry name" value="Histidine kinase-like ATPase, C-terminal domain"/>
    <property type="match status" value="1"/>
</dbReference>
<evidence type="ECO:0000256" key="5">
    <source>
        <dbReference type="ARBA" id="ARBA00022553"/>
    </source>
</evidence>
<dbReference type="Gene3D" id="1.10.287.130">
    <property type="match status" value="1"/>
</dbReference>
<dbReference type="InterPro" id="IPR003594">
    <property type="entry name" value="HATPase_dom"/>
</dbReference>
<dbReference type="InterPro" id="IPR036097">
    <property type="entry name" value="HisK_dim/P_sf"/>
</dbReference>
<keyword evidence="11 14" id="KW-1133">Transmembrane helix</keyword>
<evidence type="ECO:0000256" key="11">
    <source>
        <dbReference type="ARBA" id="ARBA00022989"/>
    </source>
</evidence>
<dbReference type="PRINTS" id="PR00344">
    <property type="entry name" value="BCTRLSENSOR"/>
</dbReference>
<evidence type="ECO:0000259" key="15">
    <source>
        <dbReference type="PROSITE" id="PS50109"/>
    </source>
</evidence>
<feature type="transmembrane region" description="Helical" evidence="14">
    <location>
        <begin position="424"/>
        <end position="453"/>
    </location>
</feature>
<dbReference type="GO" id="GO:0000155">
    <property type="term" value="F:phosphorelay sensor kinase activity"/>
    <property type="evidence" value="ECO:0007669"/>
    <property type="project" value="InterPro"/>
</dbReference>
<evidence type="ECO:0000256" key="1">
    <source>
        <dbReference type="ARBA" id="ARBA00000085"/>
    </source>
</evidence>
<evidence type="ECO:0000256" key="8">
    <source>
        <dbReference type="ARBA" id="ARBA00022741"/>
    </source>
</evidence>
<dbReference type="Pfam" id="PF00582">
    <property type="entry name" value="Usp"/>
    <property type="match status" value="1"/>
</dbReference>
<dbReference type="EC" id="2.7.13.3" evidence="4"/>
<dbReference type="GO" id="GO:0005737">
    <property type="term" value="C:cytoplasm"/>
    <property type="evidence" value="ECO:0007669"/>
    <property type="project" value="UniProtKB-ARBA"/>
</dbReference>
<evidence type="ECO:0000256" key="7">
    <source>
        <dbReference type="ARBA" id="ARBA00022692"/>
    </source>
</evidence>
<dbReference type="FunFam" id="3.40.50.620:FF:000112">
    <property type="entry name" value="Sensor histidine kinase KdpD"/>
    <property type="match status" value="1"/>
</dbReference>
<dbReference type="Proteomes" id="UP001152519">
    <property type="component" value="Unassembled WGS sequence"/>
</dbReference>
<keyword evidence="13 14" id="KW-0472">Membrane</keyword>
<dbReference type="InterPro" id="IPR014729">
    <property type="entry name" value="Rossmann-like_a/b/a_fold"/>
</dbReference>
<dbReference type="InterPro" id="IPR036890">
    <property type="entry name" value="HATPase_C_sf"/>
</dbReference>
<dbReference type="FunFam" id="3.40.50.300:FF:000483">
    <property type="entry name" value="Sensor histidine kinase KdpD"/>
    <property type="match status" value="1"/>
</dbReference>
<evidence type="ECO:0000256" key="14">
    <source>
        <dbReference type="SAM" id="Phobius"/>
    </source>
</evidence>
<dbReference type="InterPro" id="IPR025201">
    <property type="entry name" value="KdpD_TM"/>
</dbReference>
<dbReference type="SMART" id="SM00387">
    <property type="entry name" value="HATPase_c"/>
    <property type="match status" value="1"/>
</dbReference>
<dbReference type="InterPro" id="IPR006016">
    <property type="entry name" value="UspA"/>
</dbReference>
<dbReference type="PROSITE" id="PS50109">
    <property type="entry name" value="HIS_KIN"/>
    <property type="match status" value="1"/>
</dbReference>
<keyword evidence="9" id="KW-0418">Kinase</keyword>
<protein>
    <recommendedName>
        <fullName evidence="4">histidine kinase</fullName>
        <ecNumber evidence="4">2.7.13.3</ecNumber>
    </recommendedName>
</protein>
<evidence type="ECO:0000256" key="2">
    <source>
        <dbReference type="ARBA" id="ARBA00004141"/>
    </source>
</evidence>
<evidence type="ECO:0000256" key="9">
    <source>
        <dbReference type="ARBA" id="ARBA00022777"/>
    </source>
</evidence>
<dbReference type="RefSeq" id="WP_251486047.1">
    <property type="nucleotide sequence ID" value="NZ_CAJSLV010000042.1"/>
</dbReference>
<dbReference type="CDD" id="cd00075">
    <property type="entry name" value="HATPase"/>
    <property type="match status" value="1"/>
</dbReference>